<dbReference type="InterPro" id="IPR040016">
    <property type="entry name" value="XPO6"/>
</dbReference>
<organism evidence="9 10">
    <name type="scientific">Anaeramoeba flamelloides</name>
    <dbReference type="NCBI Taxonomy" id="1746091"/>
    <lineage>
        <taxon>Eukaryota</taxon>
        <taxon>Metamonada</taxon>
        <taxon>Anaeramoebidae</taxon>
        <taxon>Anaeramoeba</taxon>
    </lineage>
</organism>
<evidence type="ECO:0000313" key="9">
    <source>
        <dbReference type="EMBL" id="KAJ6247214.1"/>
    </source>
</evidence>
<dbReference type="InterPro" id="IPR016024">
    <property type="entry name" value="ARM-type_fold"/>
</dbReference>
<evidence type="ECO:0000256" key="6">
    <source>
        <dbReference type="ARBA" id="ARBA00022927"/>
    </source>
</evidence>
<keyword evidence="6" id="KW-0653">Protein transport</keyword>
<dbReference type="InterPro" id="IPR013598">
    <property type="entry name" value="Exportin-1/Importin-b-like"/>
</dbReference>
<comment type="caution">
    <text evidence="9">The sequence shown here is derived from an EMBL/GenBank/DDBJ whole genome shotgun (WGS) entry which is preliminary data.</text>
</comment>
<evidence type="ECO:0000256" key="1">
    <source>
        <dbReference type="ARBA" id="ARBA00004123"/>
    </source>
</evidence>
<reference evidence="9" key="1">
    <citation type="submission" date="2022-08" db="EMBL/GenBank/DDBJ databases">
        <title>Novel sulfate-reducing endosymbionts in the free-living metamonad Anaeramoeba.</title>
        <authorList>
            <person name="Jerlstrom-Hultqvist J."/>
            <person name="Cepicka I."/>
            <person name="Gallot-Lavallee L."/>
            <person name="Salas-Leiva D."/>
            <person name="Curtis B.A."/>
            <person name="Zahonova K."/>
            <person name="Pipaliya S."/>
            <person name="Dacks J."/>
            <person name="Roger A.J."/>
        </authorList>
    </citation>
    <scope>NUCLEOTIDE SEQUENCE</scope>
    <source>
        <strain evidence="9">Schooner1</strain>
    </source>
</reference>
<gene>
    <name evidence="9" type="ORF">M0813_18741</name>
</gene>
<keyword evidence="7" id="KW-0539">Nucleus</keyword>
<keyword evidence="4" id="KW-0813">Transport</keyword>
<evidence type="ECO:0000313" key="10">
    <source>
        <dbReference type="Proteomes" id="UP001150062"/>
    </source>
</evidence>
<name>A0ABQ8YS09_9EUKA</name>
<evidence type="ECO:0000259" key="8">
    <source>
        <dbReference type="Pfam" id="PF08389"/>
    </source>
</evidence>
<accession>A0ABQ8YS09</accession>
<evidence type="ECO:0000256" key="5">
    <source>
        <dbReference type="ARBA" id="ARBA00022490"/>
    </source>
</evidence>
<dbReference type="PANTHER" id="PTHR21452:SF4">
    <property type="entry name" value="EXPORTIN-6"/>
    <property type="match status" value="1"/>
</dbReference>
<proteinExistence type="inferred from homology"/>
<evidence type="ECO:0000256" key="2">
    <source>
        <dbReference type="ARBA" id="ARBA00004496"/>
    </source>
</evidence>
<dbReference type="SUPFAM" id="SSF48371">
    <property type="entry name" value="ARM repeat"/>
    <property type="match status" value="1"/>
</dbReference>
<keyword evidence="10" id="KW-1185">Reference proteome</keyword>
<dbReference type="Pfam" id="PF08389">
    <property type="entry name" value="Xpo1"/>
    <property type="match status" value="1"/>
</dbReference>
<comment type="subcellular location">
    <subcellularLocation>
        <location evidence="2">Cytoplasm</location>
    </subcellularLocation>
    <subcellularLocation>
        <location evidence="1">Nucleus</location>
    </subcellularLocation>
</comment>
<dbReference type="Gene3D" id="1.25.10.10">
    <property type="entry name" value="Leucine-rich Repeat Variant"/>
    <property type="match status" value="1"/>
</dbReference>
<comment type="similarity">
    <text evidence="3">Belongs to the exportin family.</text>
</comment>
<dbReference type="InterPro" id="IPR011989">
    <property type="entry name" value="ARM-like"/>
</dbReference>
<keyword evidence="5" id="KW-0963">Cytoplasm</keyword>
<sequence length="1106" mass="130148">MSIEIDIETELNKLKNLLHEFYGGSINPDRKTEIGKILMEFQNSQESYKYSLLFLQHTNDNFVLYFCFSVFQIQIKTRWHLIPLNEKNEFRELLFDFLLSKFTELPQFVISKVISTTVDDAKRDWPEEFPKFFTNIEDLIDDSKTTIIGLQLLKTTLEEFVSSKTDISSKRQLQLNESLNSQITQIMKLLYNLLIWVFEHCESNENLKSNENEIFTLSLQKMGLFNIIIPEDLIEMCTLIFECLINCFSWLDLNSYLKIELIEILCKYCFVIDKYRKISSQSLSCIVQILTRKYLPTDEQFIPNIFSLIYILINSFLENEDLIERCTYMYIHYLLHSIELILSIYLTRLENNNLEIQEFLNIFFKFQTYFSFQIKGKQNKQEELDEIKGNNELFLCCVDVWKSFYDACLLTKPTCTNINSSINNNNNNSIVNKNNKLINSNNNNNKLNLVKKYSEGFLEVNSYFLSKISLICLDEESFNDHDELETFINKIKEFSIQIAFEFPNPVLSKLYELFEENYERFIQLPQSINKISTLSEEEQLIMQVTVHDLVIWIDLFGSLNEIFLSNFLDMVEPGLTFIEKIIEIISVSIQMKSYVIDDKLTKVIISSFLTLSLFTPWISKLIEIALSKNYSIINRDHIITFFEKTISIILSTFNTEVPKQLLESSIIFLNKLSINSRSAELIGQEPIQELIQNCFTITVDFDIANQTLIYVSLTNLLLLPLNNLPEIDQCWEERSLQFTKLINPILESFNTIKFDIKFISKEKNNILRIFSIFTGIIDSLKKANKKSRSIFFEIVTIELFNATFEILSNQILDFDISLAIVKLFDVSLQVLLFKFESQYIIEKINTILLYFESFPVLQNVEQLSQDSTIISLLCKVLKMLTELLNRTRRSDYQKLTPSVTQFIISQYSNMSNNFEFLPISLQLEIYTLVYTLILEKWNYFNSQNNQFTIQVSNQSLLPNEQFSILLNILINSFEISKEIKIIKENLLYFQSLNKIRKIFTSQLLTFEIIFQLLSAFINLMVQKTHVLLHDDIIQIVFTISQIDFESILPNFIPKFLENYNHLFQEQKKLLLQNFSFFNDLPSFRNQLKTFVNDFAYFLTINKTNEF</sequence>
<dbReference type="Proteomes" id="UP001150062">
    <property type="component" value="Unassembled WGS sequence"/>
</dbReference>
<evidence type="ECO:0000256" key="4">
    <source>
        <dbReference type="ARBA" id="ARBA00022448"/>
    </source>
</evidence>
<evidence type="ECO:0000256" key="7">
    <source>
        <dbReference type="ARBA" id="ARBA00023242"/>
    </source>
</evidence>
<protein>
    <submittedName>
        <fullName evidence="9">Exportin-6</fullName>
    </submittedName>
</protein>
<dbReference type="PANTHER" id="PTHR21452">
    <property type="entry name" value="EXPORTIN-6"/>
    <property type="match status" value="1"/>
</dbReference>
<evidence type="ECO:0000256" key="3">
    <source>
        <dbReference type="ARBA" id="ARBA00009466"/>
    </source>
</evidence>
<dbReference type="EMBL" id="JAOAOG010000127">
    <property type="protein sequence ID" value="KAJ6247214.1"/>
    <property type="molecule type" value="Genomic_DNA"/>
</dbReference>
<feature type="domain" description="Exportin-1/Importin-beta-like" evidence="8">
    <location>
        <begin position="106"/>
        <end position="285"/>
    </location>
</feature>